<feature type="compositionally biased region" description="Low complexity" evidence="1">
    <location>
        <begin position="314"/>
        <end position="337"/>
    </location>
</feature>
<dbReference type="Proteomes" id="UP000077671">
    <property type="component" value="Unassembled WGS sequence"/>
</dbReference>
<protein>
    <submittedName>
        <fullName evidence="2">Uncharacterized protein</fullName>
    </submittedName>
</protein>
<feature type="region of interest" description="Disordered" evidence="1">
    <location>
        <begin position="431"/>
        <end position="451"/>
    </location>
</feature>
<reference evidence="2" key="2">
    <citation type="journal article" date="2019" name="IMA Fungus">
        <title>Genome sequencing and comparison of five Tilletia species to identify candidate genes for the detection of regulated species infecting wheat.</title>
        <authorList>
            <person name="Nguyen H.D.T."/>
            <person name="Sultana T."/>
            <person name="Kesanakurti P."/>
            <person name="Hambleton S."/>
        </authorList>
    </citation>
    <scope>NUCLEOTIDE SEQUENCE</scope>
    <source>
        <strain evidence="2">DAOMC 238032</strain>
    </source>
</reference>
<evidence type="ECO:0000313" key="2">
    <source>
        <dbReference type="EMBL" id="KAE8258236.1"/>
    </source>
</evidence>
<name>A0A177U792_9BASI</name>
<feature type="region of interest" description="Disordered" evidence="1">
    <location>
        <begin position="307"/>
        <end position="339"/>
    </location>
</feature>
<feature type="compositionally biased region" description="Basic and acidic residues" evidence="1">
    <location>
        <begin position="62"/>
        <end position="74"/>
    </location>
</feature>
<comment type="caution">
    <text evidence="2">The sequence shown here is derived from an EMBL/GenBank/DDBJ whole genome shotgun (WGS) entry which is preliminary data.</text>
</comment>
<gene>
    <name evidence="2" type="ORF">A4X03_0g4443</name>
</gene>
<feature type="compositionally biased region" description="Basic and acidic residues" evidence="1">
    <location>
        <begin position="754"/>
        <end position="763"/>
    </location>
</feature>
<feature type="region of interest" description="Disordered" evidence="1">
    <location>
        <begin position="642"/>
        <end position="667"/>
    </location>
</feature>
<feature type="region of interest" description="Disordered" evidence="1">
    <location>
        <begin position="46"/>
        <end position="74"/>
    </location>
</feature>
<feature type="region of interest" description="Disordered" evidence="1">
    <location>
        <begin position="559"/>
        <end position="585"/>
    </location>
</feature>
<reference evidence="2" key="1">
    <citation type="submission" date="2016-04" db="EMBL/GenBank/DDBJ databases">
        <authorList>
            <person name="Nguyen H.D."/>
            <person name="Kesanakurti P."/>
            <person name="Cullis J."/>
            <person name="Levesque C.A."/>
            <person name="Hambleton S."/>
        </authorList>
    </citation>
    <scope>NUCLEOTIDE SEQUENCE</scope>
    <source>
        <strain evidence="2">DAOMC 238032</strain>
    </source>
</reference>
<evidence type="ECO:0000313" key="3">
    <source>
        <dbReference type="Proteomes" id="UP000077671"/>
    </source>
</evidence>
<evidence type="ECO:0000256" key="1">
    <source>
        <dbReference type="SAM" id="MobiDB-lite"/>
    </source>
</evidence>
<proteinExistence type="predicted"/>
<accession>A0A177U792</accession>
<feature type="compositionally biased region" description="Low complexity" evidence="1">
    <location>
        <begin position="501"/>
        <end position="510"/>
    </location>
</feature>
<feature type="region of interest" description="Disordered" evidence="1">
    <location>
        <begin position="750"/>
        <end position="775"/>
    </location>
</feature>
<sequence length="823" mass="90767">MPMRLRKLPISHAARSLANAPPATTLPFLTRPPAFVSAFSSSARVAASKATKKKEKKSSVAKGKEPIPEHTTDDMLLRIEAAANQRQQDSHPAQDALRHVLDQLRKYNTIADDLVHICNHDRKLAQITPLGLHHALLAFGQAENRLREAMRLAKRAETQPSSSKMTLRNSNRDDYIFAEAMLAKLKKRLAVLAYRFCQVRRDADVSALSPSPTHDAYTHIFGYRDIRLYNTLLNLALGYLNDVRLFQHVMDALKRRQIVPNNITLTILLQHAGRRKNPTLAKAVVQLGIKMFDAVPQDARATWAEWTPHDSDATSTTTPETTRSTTTTTTARLSPPRVQSHPVMRLITSAIHTSDSHLLLALLTLLDTFETEIFSLRSAKRGKKYSLPRPWPRISIAATALAMYPSLRRRGAGGAVPSHRYLGSARRQYLGLDRSSSSSSRTRTRPAGLDREMDMDLDRALPQHSPFVITAVLTALVHEGRFSMISCVWALMKDLSRQSERSQGSSSGQEQEQEQERGHKQVPWLIPVRAATTYMKAVSAIIAQDPRFQLSRSAGIILPPGTSSSSSSASSYPAAGAGDSRRSSAVVVGSRRKFGGWPADVRLARAAEVRSAAARHNLARCYLFLRRHWGIASSPASACTSAATSQRASPPPPPSVRSSASTTTDARADQVQIVNKEKPDRYFFAVLLNAVLPRYDGPLAFVDWRMVMMRLHKRFPGGRLPPPAPAPPRTMRGREEDTSAAVRVGDALFARPAPTEKHRREGDVSSSSSSSTAQTVAQLVRLGNDRKTRRRIPVGLLSGGQLELELTRLVLADMAALGIEARE</sequence>
<dbReference type="AlphaFoldDB" id="A0A177U792"/>
<organism evidence="2 3">
    <name type="scientific">Tilletia caries</name>
    <name type="common">wheat bunt fungus</name>
    <dbReference type="NCBI Taxonomy" id="13290"/>
    <lineage>
        <taxon>Eukaryota</taxon>
        <taxon>Fungi</taxon>
        <taxon>Dikarya</taxon>
        <taxon>Basidiomycota</taxon>
        <taxon>Ustilaginomycotina</taxon>
        <taxon>Exobasidiomycetes</taxon>
        <taxon>Tilletiales</taxon>
        <taxon>Tilletiaceae</taxon>
        <taxon>Tilletia</taxon>
    </lineage>
</organism>
<dbReference type="EMBL" id="LWDD02000602">
    <property type="protein sequence ID" value="KAE8258236.1"/>
    <property type="molecule type" value="Genomic_DNA"/>
</dbReference>
<feature type="region of interest" description="Disordered" evidence="1">
    <location>
        <begin position="499"/>
        <end position="522"/>
    </location>
</feature>